<reference evidence="7 9" key="2">
    <citation type="submission" date="2020-07" db="EMBL/GenBank/DDBJ databases">
        <title>Sequencing the genomes of 1000 actinobacteria strains.</title>
        <authorList>
            <person name="Klenk H.-P."/>
        </authorList>
    </citation>
    <scope>NUCLEOTIDE SEQUENCE [LARGE SCALE GENOMIC DNA]</scope>
    <source>
        <strain evidence="7 9">DSM 10309</strain>
    </source>
</reference>
<protein>
    <submittedName>
        <fullName evidence="6 7">Transcriptional regulator</fullName>
    </submittedName>
</protein>
<evidence type="ECO:0000313" key="6">
    <source>
        <dbReference type="EMBL" id="GEK82725.1"/>
    </source>
</evidence>
<evidence type="ECO:0000313" key="7">
    <source>
        <dbReference type="EMBL" id="MBA8814133.1"/>
    </source>
</evidence>
<dbReference type="InterPro" id="IPR037171">
    <property type="entry name" value="NagB/RpiA_transferase-like"/>
</dbReference>
<dbReference type="RefSeq" id="WP_146853678.1">
    <property type="nucleotide sequence ID" value="NZ_BAAAHR010000006.1"/>
</dbReference>
<evidence type="ECO:0000256" key="4">
    <source>
        <dbReference type="ARBA" id="ARBA00023163"/>
    </source>
</evidence>
<evidence type="ECO:0000259" key="5">
    <source>
        <dbReference type="Pfam" id="PF04198"/>
    </source>
</evidence>
<keyword evidence="2" id="KW-0805">Transcription regulation</keyword>
<dbReference type="Pfam" id="PF04198">
    <property type="entry name" value="Sugar-bind"/>
    <property type="match status" value="1"/>
</dbReference>
<dbReference type="Gene3D" id="1.10.10.60">
    <property type="entry name" value="Homeodomain-like"/>
    <property type="match status" value="1"/>
</dbReference>
<organism evidence="7 9">
    <name type="scientific">Frigoribacterium faeni</name>
    <dbReference type="NCBI Taxonomy" id="145483"/>
    <lineage>
        <taxon>Bacteria</taxon>
        <taxon>Bacillati</taxon>
        <taxon>Actinomycetota</taxon>
        <taxon>Actinomycetes</taxon>
        <taxon>Micrococcales</taxon>
        <taxon>Microbacteriaceae</taxon>
        <taxon>Frigoribacterium</taxon>
    </lineage>
</organism>
<dbReference type="PANTHER" id="PTHR34294">
    <property type="entry name" value="TRANSCRIPTIONAL REGULATOR-RELATED"/>
    <property type="match status" value="1"/>
</dbReference>
<evidence type="ECO:0000313" key="8">
    <source>
        <dbReference type="Proteomes" id="UP000321154"/>
    </source>
</evidence>
<feature type="domain" description="Sugar-binding" evidence="5">
    <location>
        <begin position="69"/>
        <end position="312"/>
    </location>
</feature>
<evidence type="ECO:0000256" key="3">
    <source>
        <dbReference type="ARBA" id="ARBA00023125"/>
    </source>
</evidence>
<reference evidence="6 8" key="1">
    <citation type="submission" date="2019-07" db="EMBL/GenBank/DDBJ databases">
        <title>Whole genome shotgun sequence of Frigoribacterium faeni NBRC 103066.</title>
        <authorList>
            <person name="Hosoyama A."/>
            <person name="Uohara A."/>
            <person name="Ohji S."/>
            <person name="Ichikawa N."/>
        </authorList>
    </citation>
    <scope>NUCLEOTIDE SEQUENCE [LARGE SCALE GENOMIC DNA]</scope>
    <source>
        <strain evidence="6 8">NBRC 103066</strain>
    </source>
</reference>
<keyword evidence="4" id="KW-0804">Transcription</keyword>
<evidence type="ECO:0000256" key="1">
    <source>
        <dbReference type="ARBA" id="ARBA00010466"/>
    </source>
</evidence>
<name>A0A7W3JJS8_9MICO</name>
<dbReference type="InterPro" id="IPR007324">
    <property type="entry name" value="Sugar-bd_dom_put"/>
</dbReference>
<dbReference type="Proteomes" id="UP000522688">
    <property type="component" value="Unassembled WGS sequence"/>
</dbReference>
<keyword evidence="3 7" id="KW-0238">DNA-binding</keyword>
<dbReference type="InterPro" id="IPR051054">
    <property type="entry name" value="SorC_transcr_regulators"/>
</dbReference>
<dbReference type="GO" id="GO:0030246">
    <property type="term" value="F:carbohydrate binding"/>
    <property type="evidence" value="ECO:0007669"/>
    <property type="project" value="InterPro"/>
</dbReference>
<dbReference type="AlphaFoldDB" id="A0A7W3JJS8"/>
<dbReference type="Gene3D" id="3.40.50.1360">
    <property type="match status" value="1"/>
</dbReference>
<dbReference type="OrthoDB" id="186585at2"/>
<keyword evidence="8" id="KW-1185">Reference proteome</keyword>
<comment type="caution">
    <text evidence="7">The sequence shown here is derived from an EMBL/GenBank/DDBJ whole genome shotgun (WGS) entry which is preliminary data.</text>
</comment>
<sequence length="319" mass="33843">MERRTPGPDREQRILMADLARAYYVEDRSKVDLATRFGLSRFQVAKLLRSARENGVVSIAINDPRRPSLDDDLAHLLGIDRVQVVDVADVTARQGGERVGTAVMTALTHTLRPRTTVGISWSRTMDLAARSMPDLPPCTIVQLAGALQIAGSGTLPQVIGTLGGSAEITTLPIHAPLVVDNASTARDLMRQPEIAEALDRADRLDLAVVAIGGWSRGESSVWEKVAAGDRDEAAAGGAVGEISGRLFNAEGRHVTTSLDDRLIGVRIDQLAATPQVIAVAHGAGRAEAVVAAARAGFVTHLVVDSTLAEALVGLLDRRP</sequence>
<accession>A0A7W3JJS8</accession>
<dbReference type="EMBL" id="BJUV01000007">
    <property type="protein sequence ID" value="GEK82725.1"/>
    <property type="molecule type" value="Genomic_DNA"/>
</dbReference>
<evidence type="ECO:0000256" key="2">
    <source>
        <dbReference type="ARBA" id="ARBA00023015"/>
    </source>
</evidence>
<comment type="similarity">
    <text evidence="1">Belongs to the SorC transcriptional regulatory family.</text>
</comment>
<dbReference type="GO" id="GO:0003677">
    <property type="term" value="F:DNA binding"/>
    <property type="evidence" value="ECO:0007669"/>
    <property type="project" value="UniProtKB-KW"/>
</dbReference>
<gene>
    <name evidence="7" type="ORF">FB463_002399</name>
    <name evidence="6" type="ORF">FFA01_10340</name>
</gene>
<dbReference type="PANTHER" id="PTHR34294:SF1">
    <property type="entry name" value="TRANSCRIPTIONAL REGULATOR LSRR"/>
    <property type="match status" value="1"/>
</dbReference>
<evidence type="ECO:0000313" key="9">
    <source>
        <dbReference type="Proteomes" id="UP000522688"/>
    </source>
</evidence>
<dbReference type="SUPFAM" id="SSF100950">
    <property type="entry name" value="NagB/RpiA/CoA transferase-like"/>
    <property type="match status" value="1"/>
</dbReference>
<dbReference type="EMBL" id="JACGWW010000003">
    <property type="protein sequence ID" value="MBA8814133.1"/>
    <property type="molecule type" value="Genomic_DNA"/>
</dbReference>
<dbReference type="Proteomes" id="UP000321154">
    <property type="component" value="Unassembled WGS sequence"/>
</dbReference>
<proteinExistence type="inferred from homology"/>